<dbReference type="SMART" id="SM00341">
    <property type="entry name" value="HRDC"/>
    <property type="match status" value="1"/>
</dbReference>
<dbReference type="FunFam" id="3.30.420.10:FF:000059">
    <property type="entry name" value="Exosome complex exonuclease Rrp6"/>
    <property type="match status" value="1"/>
</dbReference>
<evidence type="ECO:0000313" key="11">
    <source>
        <dbReference type="EMBL" id="KAF2400100.1"/>
    </source>
</evidence>
<reference evidence="11" key="1">
    <citation type="journal article" date="2020" name="Stud. Mycol.">
        <title>101 Dothideomycetes genomes: a test case for predicting lifestyles and emergence of pathogens.</title>
        <authorList>
            <person name="Haridas S."/>
            <person name="Albert R."/>
            <person name="Binder M."/>
            <person name="Bloem J."/>
            <person name="Labutti K."/>
            <person name="Salamov A."/>
            <person name="Andreopoulos B."/>
            <person name="Baker S."/>
            <person name="Barry K."/>
            <person name="Bills G."/>
            <person name="Bluhm B."/>
            <person name="Cannon C."/>
            <person name="Castanera R."/>
            <person name="Culley D."/>
            <person name="Daum C."/>
            <person name="Ezra D."/>
            <person name="Gonzalez J."/>
            <person name="Henrissat B."/>
            <person name="Kuo A."/>
            <person name="Liang C."/>
            <person name="Lipzen A."/>
            <person name="Lutzoni F."/>
            <person name="Magnuson J."/>
            <person name="Mondo S."/>
            <person name="Nolan M."/>
            <person name="Ohm R."/>
            <person name="Pangilinan J."/>
            <person name="Park H.-J."/>
            <person name="Ramirez L."/>
            <person name="Alfaro M."/>
            <person name="Sun H."/>
            <person name="Tritt A."/>
            <person name="Yoshinaga Y."/>
            <person name="Zwiers L.-H."/>
            <person name="Turgeon B."/>
            <person name="Goodwin S."/>
            <person name="Spatafora J."/>
            <person name="Crous P."/>
            <person name="Grigoriev I."/>
        </authorList>
    </citation>
    <scope>NUCLEOTIDE SEQUENCE</scope>
    <source>
        <strain evidence="11">CBS 262.69</strain>
    </source>
</reference>
<dbReference type="InterPro" id="IPR049559">
    <property type="entry name" value="Rrp6p-like_exo"/>
</dbReference>
<feature type="region of interest" description="Disordered" evidence="9">
    <location>
        <begin position="816"/>
        <end position="849"/>
    </location>
</feature>
<feature type="compositionally biased region" description="Basic residues" evidence="9">
    <location>
        <begin position="765"/>
        <end position="782"/>
    </location>
</feature>
<dbReference type="SMART" id="SM00474">
    <property type="entry name" value="35EXOc"/>
    <property type="match status" value="1"/>
</dbReference>
<evidence type="ECO:0000256" key="9">
    <source>
        <dbReference type="SAM" id="MobiDB-lite"/>
    </source>
</evidence>
<dbReference type="GO" id="GO:0071051">
    <property type="term" value="P:poly(A)-dependent snoRNA 3'-end processing"/>
    <property type="evidence" value="ECO:0007669"/>
    <property type="project" value="TreeGrafter"/>
</dbReference>
<dbReference type="InterPro" id="IPR012337">
    <property type="entry name" value="RNaseH-like_sf"/>
</dbReference>
<evidence type="ECO:0000313" key="12">
    <source>
        <dbReference type="Proteomes" id="UP000799640"/>
    </source>
</evidence>
<dbReference type="InterPro" id="IPR012588">
    <property type="entry name" value="Exosome-assoc_fac_Rrp6_N"/>
</dbReference>
<dbReference type="InterPro" id="IPR010997">
    <property type="entry name" value="HRDC-like_sf"/>
</dbReference>
<dbReference type="InterPro" id="IPR045092">
    <property type="entry name" value="Rrp6-like"/>
</dbReference>
<evidence type="ECO:0000256" key="6">
    <source>
        <dbReference type="ARBA" id="ARBA00022839"/>
    </source>
</evidence>
<keyword evidence="2" id="KW-0698">rRNA processing</keyword>
<dbReference type="GO" id="GO:0071044">
    <property type="term" value="P:histone mRNA catabolic process"/>
    <property type="evidence" value="ECO:0007669"/>
    <property type="project" value="TreeGrafter"/>
</dbReference>
<dbReference type="GO" id="GO:0071035">
    <property type="term" value="P:nuclear polyadenylation-dependent rRNA catabolic process"/>
    <property type="evidence" value="ECO:0007669"/>
    <property type="project" value="TreeGrafter"/>
</dbReference>
<evidence type="ECO:0000256" key="1">
    <source>
        <dbReference type="ARBA" id="ARBA00004123"/>
    </source>
</evidence>
<dbReference type="SUPFAM" id="SSF53098">
    <property type="entry name" value="Ribonuclease H-like"/>
    <property type="match status" value="1"/>
</dbReference>
<feature type="region of interest" description="Disordered" evidence="9">
    <location>
        <begin position="696"/>
        <end position="798"/>
    </location>
</feature>
<evidence type="ECO:0000256" key="4">
    <source>
        <dbReference type="ARBA" id="ARBA00022801"/>
    </source>
</evidence>
<dbReference type="Pfam" id="PF08066">
    <property type="entry name" value="PMC2NT"/>
    <property type="match status" value="1"/>
</dbReference>
<evidence type="ECO:0000256" key="5">
    <source>
        <dbReference type="ARBA" id="ARBA00022835"/>
    </source>
</evidence>
<feature type="domain" description="HRDC" evidence="10">
    <location>
        <begin position="470"/>
        <end position="550"/>
    </location>
</feature>
<dbReference type="InterPro" id="IPR002121">
    <property type="entry name" value="HRDC_dom"/>
</dbReference>
<dbReference type="GO" id="GO:0071040">
    <property type="term" value="P:nuclear polyadenylation-dependent antisense transcript catabolic process"/>
    <property type="evidence" value="ECO:0007669"/>
    <property type="project" value="TreeGrafter"/>
</dbReference>
<evidence type="ECO:0000256" key="7">
    <source>
        <dbReference type="ARBA" id="ARBA00023242"/>
    </source>
</evidence>
<evidence type="ECO:0000259" key="10">
    <source>
        <dbReference type="PROSITE" id="PS50967"/>
    </source>
</evidence>
<dbReference type="InterPro" id="IPR044876">
    <property type="entry name" value="HRDC_dom_sf"/>
</dbReference>
<keyword evidence="7" id="KW-0539">Nucleus</keyword>
<dbReference type="GO" id="GO:0071036">
    <property type="term" value="P:nuclear polyadenylation-dependent snoRNA catabolic process"/>
    <property type="evidence" value="ECO:0007669"/>
    <property type="project" value="TreeGrafter"/>
</dbReference>
<dbReference type="PANTHER" id="PTHR12124">
    <property type="entry name" value="POLYMYOSITIS/SCLERODERMA AUTOANTIGEN-RELATED"/>
    <property type="match status" value="1"/>
</dbReference>
<dbReference type="GO" id="GO:0000176">
    <property type="term" value="C:nuclear exosome (RNase complex)"/>
    <property type="evidence" value="ECO:0007669"/>
    <property type="project" value="InterPro"/>
</dbReference>
<dbReference type="FunFam" id="1.10.150.80:FF:000001">
    <property type="entry name" value="Putative exosome component 10"/>
    <property type="match status" value="1"/>
</dbReference>
<evidence type="ECO:0000256" key="2">
    <source>
        <dbReference type="ARBA" id="ARBA00022552"/>
    </source>
</evidence>
<keyword evidence="6" id="KW-0269">Exonuclease</keyword>
<protein>
    <recommendedName>
        <fullName evidence="10">HRDC domain-containing protein</fullName>
    </recommendedName>
</protein>
<dbReference type="Pfam" id="PF01612">
    <property type="entry name" value="DNA_pol_A_exo1"/>
    <property type="match status" value="1"/>
</dbReference>
<dbReference type="GO" id="GO:0000467">
    <property type="term" value="P:exonucleolytic trimming to generate mature 3'-end of 5.8S rRNA from tricistronic rRNA transcript (SSU-rRNA, 5.8S rRNA, LSU-rRNA)"/>
    <property type="evidence" value="ECO:0007669"/>
    <property type="project" value="InterPro"/>
</dbReference>
<dbReference type="GO" id="GO:0071038">
    <property type="term" value="P:TRAMP-dependent tRNA surveillance pathway"/>
    <property type="evidence" value="ECO:0007669"/>
    <property type="project" value="TreeGrafter"/>
</dbReference>
<dbReference type="InterPro" id="IPR002562">
    <property type="entry name" value="3'-5'_exonuclease_dom"/>
</dbReference>
<dbReference type="Proteomes" id="UP000799640">
    <property type="component" value="Unassembled WGS sequence"/>
</dbReference>
<comment type="similarity">
    <text evidence="8">Belongs to the exosome component 10/RRP6 family.</text>
</comment>
<dbReference type="GO" id="GO:0071039">
    <property type="term" value="P:nuclear polyadenylation-dependent CUT catabolic process"/>
    <property type="evidence" value="ECO:0007669"/>
    <property type="project" value="TreeGrafter"/>
</dbReference>
<dbReference type="Gene3D" id="3.30.420.10">
    <property type="entry name" value="Ribonuclease H-like superfamily/Ribonuclease H"/>
    <property type="match status" value="1"/>
</dbReference>
<dbReference type="Pfam" id="PF00570">
    <property type="entry name" value="HRDC"/>
    <property type="match status" value="1"/>
</dbReference>
<dbReference type="OrthoDB" id="2250022at2759"/>
<dbReference type="PROSITE" id="PS50967">
    <property type="entry name" value="HRDC"/>
    <property type="match status" value="1"/>
</dbReference>
<keyword evidence="12" id="KW-1185">Reference proteome</keyword>
<proteinExistence type="inferred from homology"/>
<dbReference type="EMBL" id="ML996696">
    <property type="protein sequence ID" value="KAF2400100.1"/>
    <property type="molecule type" value="Genomic_DNA"/>
</dbReference>
<dbReference type="GO" id="GO:0071037">
    <property type="term" value="P:nuclear polyadenylation-dependent snRNA catabolic process"/>
    <property type="evidence" value="ECO:0007669"/>
    <property type="project" value="TreeGrafter"/>
</dbReference>
<dbReference type="GO" id="GO:0005730">
    <property type="term" value="C:nucleolus"/>
    <property type="evidence" value="ECO:0007669"/>
    <property type="project" value="TreeGrafter"/>
</dbReference>
<dbReference type="GO" id="GO:0003727">
    <property type="term" value="F:single-stranded RNA binding"/>
    <property type="evidence" value="ECO:0007669"/>
    <property type="project" value="TreeGrafter"/>
</dbReference>
<dbReference type="SUPFAM" id="SSF47819">
    <property type="entry name" value="HRDC-like"/>
    <property type="match status" value="1"/>
</dbReference>
<dbReference type="CDD" id="cd06147">
    <property type="entry name" value="Rrp6p_like_exo"/>
    <property type="match status" value="1"/>
</dbReference>
<evidence type="ECO:0000256" key="3">
    <source>
        <dbReference type="ARBA" id="ARBA00022722"/>
    </source>
</evidence>
<comment type="subcellular location">
    <subcellularLocation>
        <location evidence="1">Nucleus</location>
    </subcellularLocation>
</comment>
<organism evidence="11 12">
    <name type="scientific">Trichodelitschia bisporula</name>
    <dbReference type="NCBI Taxonomy" id="703511"/>
    <lineage>
        <taxon>Eukaryota</taxon>
        <taxon>Fungi</taxon>
        <taxon>Dikarya</taxon>
        <taxon>Ascomycota</taxon>
        <taxon>Pezizomycotina</taxon>
        <taxon>Dothideomycetes</taxon>
        <taxon>Dothideomycetes incertae sedis</taxon>
        <taxon>Phaeotrichales</taxon>
        <taxon>Phaeotrichaceae</taxon>
        <taxon>Trichodelitschia</taxon>
    </lineage>
</organism>
<dbReference type="GO" id="GO:0000166">
    <property type="term" value="F:nucleotide binding"/>
    <property type="evidence" value="ECO:0007669"/>
    <property type="project" value="InterPro"/>
</dbReference>
<gene>
    <name evidence="11" type="ORF">EJ06DRAFT_549457</name>
</gene>
<keyword evidence="4" id="KW-0378">Hydrolase</keyword>
<sequence>MSSNSPSPETDPTPSPITALYTTITSSLLQTTRAANALVATDLPFQRTLNRDVGAQLDAQNARLLSLAERLLQRAAGDASVASSGAGPQVQAAHTRNTGVRNPPPAAGAGVRLRDVEDLDTGWRDVVDVLDSLLERADGCLDGVKRARNGLPEHKGMPRTKNDIEKPQTLFDDKQDNSEGRKFKPLLTQKPHAMMPLKESIGYGTNGYGHPYQDEIEAYEFPNSLYTTAESRPYPPFDKTEATFVDTLDGLAEMLKELKKVKEVAIDLEHHDHRSYPGIVCLMQISTRDRDWIVDTLKPWRRRLECLNEVFANPKVLKVFHGAQSDIIWLQRDLGLYVVGLFDTYHAACALNYPAKSLAYLLLKFINFEAQKQHQLADWRTRPLSADLLAYARSDTHFLLHIYDNLRNQLIASSTSLSSSDPDSNLIRQVQDKSKETSLQRYEYPVYDVAHGLGPIGWYKQLFRTPAMFSPEQFAAFRALHHWRDGVARQEDESIHYVMTNHALFSIARSLPTDKTKLYQVAGQVSPIMRLRGDDIIAVVAKAVEDGKNGPDMNTVMREVEAVIDEGYHKRAAVREAKAAAKAAVKAEAAKEASPDDAAMLDGAPPAAPIAHADPAPASRFWGPALRAVGGVFAQKRNVHTDVRLALPLPDVGADVFGAAEDTVRAAGAKHVFVREEERISAAAVDDVFSVKGLGGRGTKRKKGWERMAESEGELVVPQTEEGEEEGDMDGALEGGEVEEGDEGEILAGEDTMPEPEGEAGRAARMARKRAAGKEKKRARKAAKAEAKKKAEEGGGGAAVEPVEAVPFDYEAQPSVLHGRVREGRGGAPAGRGKKRQVEGGYDAVRESG</sequence>
<dbReference type="PANTHER" id="PTHR12124:SF47">
    <property type="entry name" value="EXOSOME COMPONENT 10"/>
    <property type="match status" value="1"/>
</dbReference>
<keyword evidence="3" id="KW-0540">Nuclease</keyword>
<feature type="region of interest" description="Disordered" evidence="9">
    <location>
        <begin position="80"/>
        <end position="109"/>
    </location>
</feature>
<feature type="compositionally biased region" description="Basic and acidic residues" evidence="9">
    <location>
        <begin position="783"/>
        <end position="793"/>
    </location>
</feature>
<name>A0A6G1HVQ3_9PEZI</name>
<accession>A0A6G1HVQ3</accession>
<dbReference type="GO" id="GO:0000175">
    <property type="term" value="F:3'-5'-RNA exonuclease activity"/>
    <property type="evidence" value="ECO:0007669"/>
    <property type="project" value="InterPro"/>
</dbReference>
<feature type="compositionally biased region" description="Acidic residues" evidence="9">
    <location>
        <begin position="721"/>
        <end position="745"/>
    </location>
</feature>
<evidence type="ECO:0000256" key="8">
    <source>
        <dbReference type="ARBA" id="ARBA00043957"/>
    </source>
</evidence>
<dbReference type="AlphaFoldDB" id="A0A6G1HVQ3"/>
<keyword evidence="5" id="KW-0271">Exosome</keyword>
<dbReference type="Gene3D" id="1.10.150.80">
    <property type="entry name" value="HRDC domain"/>
    <property type="match status" value="1"/>
</dbReference>
<dbReference type="InterPro" id="IPR036397">
    <property type="entry name" value="RNaseH_sf"/>
</dbReference>